<name>A0ABZ1C252_9FIRM</name>
<organism evidence="2 3">
    <name type="scientific">Carboxydichorda subterranea</name>
    <dbReference type="NCBI Taxonomy" id="3109565"/>
    <lineage>
        <taxon>Bacteria</taxon>
        <taxon>Bacillati</taxon>
        <taxon>Bacillota</taxon>
        <taxon>Limnochordia</taxon>
        <taxon>Limnochordales</taxon>
        <taxon>Geochordaceae</taxon>
        <taxon>Carboxydichorda</taxon>
    </lineage>
</organism>
<evidence type="ECO:0000313" key="3">
    <source>
        <dbReference type="Proteomes" id="UP001332192"/>
    </source>
</evidence>
<reference evidence="2 3" key="1">
    <citation type="journal article" date="2024" name="Front. Microbiol.">
        <title>Novel thermophilic genera Geochorda gen. nov. and Carboxydochorda gen. nov. from the deep terrestrial subsurface reveal the ecophysiological diversity in the class Limnochordia.</title>
        <authorList>
            <person name="Karnachuk O.V."/>
            <person name="Lukina A.P."/>
            <person name="Avakyan M.R."/>
            <person name="Kadnikov V.V."/>
            <person name="Begmatov S."/>
            <person name="Beletsky A.V."/>
            <person name="Vlasova K.G."/>
            <person name="Novikov A.A."/>
            <person name="Shcherbakova V.A."/>
            <person name="Mardanov A.V."/>
            <person name="Ravin N.V."/>
        </authorList>
    </citation>
    <scope>NUCLEOTIDE SEQUENCE [LARGE SCALE GENOMIC DNA]</scope>
    <source>
        <strain evidence="2 3">L945</strain>
    </source>
</reference>
<keyword evidence="3" id="KW-1185">Reference proteome</keyword>
<sequence length="88" mass="9652">MGEPSFQKGSGSGGSVVIGKTGPHADLFQMVSLEELVPPHYILRRIDAAVDFSFIRQQVADKYDAGGRRVVAGIADDFRTSWRFFCST</sequence>
<gene>
    <name evidence="2" type="ORF">U7230_08110</name>
</gene>
<evidence type="ECO:0000313" key="2">
    <source>
        <dbReference type="EMBL" id="WRP18994.1"/>
    </source>
</evidence>
<evidence type="ECO:0000259" key="1">
    <source>
        <dbReference type="Pfam" id="PF05598"/>
    </source>
</evidence>
<accession>A0ABZ1C252</accession>
<dbReference type="Pfam" id="PF05598">
    <property type="entry name" value="DUF772"/>
    <property type="match status" value="1"/>
</dbReference>
<dbReference type="Proteomes" id="UP001332192">
    <property type="component" value="Chromosome"/>
</dbReference>
<dbReference type="RefSeq" id="WP_324718264.1">
    <property type="nucleotide sequence ID" value="NZ_CP141615.1"/>
</dbReference>
<dbReference type="EMBL" id="CP141615">
    <property type="protein sequence ID" value="WRP18994.1"/>
    <property type="molecule type" value="Genomic_DNA"/>
</dbReference>
<proteinExistence type="predicted"/>
<feature type="domain" description="Transposase InsH N-terminal" evidence="1">
    <location>
        <begin position="32"/>
        <end position="69"/>
    </location>
</feature>
<protein>
    <recommendedName>
        <fullName evidence="1">Transposase InsH N-terminal domain-containing protein</fullName>
    </recommendedName>
</protein>
<dbReference type="InterPro" id="IPR008490">
    <property type="entry name" value="Transposase_InsH_N"/>
</dbReference>